<accession>A0A1B7VG07</accession>
<dbReference type="AlphaFoldDB" id="A0A1B7VG07"/>
<sequence>DPKSAVYDYINNPTSKGYIPPDHPLRQSPNFPKNLIDTMIESKPVRSGEWTRYETAVWEQHYINKNGGVGGGQLINRINAITPEKLVLYSKGHNPCI</sequence>
<evidence type="ECO:0000313" key="1">
    <source>
        <dbReference type="EMBL" id="OBQ16231.1"/>
    </source>
</evidence>
<comment type="caution">
    <text evidence="1">The sequence shown here is derived from an EMBL/GenBank/DDBJ whole genome shotgun (WGS) entry which is preliminary data.</text>
</comment>
<gene>
    <name evidence="1" type="ORF">AN481_19440</name>
</gene>
<organism evidence="1 2">
    <name type="scientific">Aphanizomenon flos-aquae LD13</name>
    <dbReference type="NCBI Taxonomy" id="1710894"/>
    <lineage>
        <taxon>Bacteria</taxon>
        <taxon>Bacillati</taxon>
        <taxon>Cyanobacteriota</taxon>
        <taxon>Cyanophyceae</taxon>
        <taxon>Nostocales</taxon>
        <taxon>Aphanizomenonaceae</taxon>
        <taxon>Aphanizomenon</taxon>
    </lineage>
</organism>
<dbReference type="PATRIC" id="fig|1710894.3.peg.1768"/>
<dbReference type="Proteomes" id="UP000092382">
    <property type="component" value="Unassembled WGS sequence"/>
</dbReference>
<dbReference type="EMBL" id="LJOY01000152">
    <property type="protein sequence ID" value="OBQ16231.1"/>
    <property type="molecule type" value="Genomic_DNA"/>
</dbReference>
<proteinExistence type="predicted"/>
<reference evidence="1 2" key="1">
    <citation type="submission" date="2015-09" db="EMBL/GenBank/DDBJ databases">
        <title>Whole genome shotgun sequence assembly of Aphanizomenon flos-aquae UKL13.</title>
        <authorList>
            <person name="Driscoll C."/>
        </authorList>
    </citation>
    <scope>NUCLEOTIDE SEQUENCE [LARGE SCALE GENOMIC DNA]</scope>
    <source>
        <strain evidence="1">MDT13</strain>
    </source>
</reference>
<protein>
    <submittedName>
        <fullName evidence="1">Uncharacterized protein</fullName>
    </submittedName>
</protein>
<evidence type="ECO:0000313" key="2">
    <source>
        <dbReference type="Proteomes" id="UP000092382"/>
    </source>
</evidence>
<feature type="non-terminal residue" evidence="1">
    <location>
        <position position="1"/>
    </location>
</feature>
<name>A0A1B7VG07_APHFL</name>